<accession>A0A366EQ52</accession>
<organism evidence="2 3">
    <name type="scientific">Rossellomorea aquimaris</name>
    <dbReference type="NCBI Taxonomy" id="189382"/>
    <lineage>
        <taxon>Bacteria</taxon>
        <taxon>Bacillati</taxon>
        <taxon>Bacillota</taxon>
        <taxon>Bacilli</taxon>
        <taxon>Bacillales</taxon>
        <taxon>Bacillaceae</taxon>
        <taxon>Rossellomorea</taxon>
    </lineage>
</organism>
<gene>
    <name evidence="2" type="ORF">DET59_106216</name>
</gene>
<keyword evidence="1" id="KW-0472">Membrane</keyword>
<dbReference type="RefSeq" id="WP_113969623.1">
    <property type="nucleotide sequence ID" value="NZ_QNRJ01000006.1"/>
</dbReference>
<proteinExistence type="predicted"/>
<keyword evidence="1" id="KW-1133">Transmembrane helix</keyword>
<dbReference type="AlphaFoldDB" id="A0A366EQ52"/>
<reference evidence="2 3" key="1">
    <citation type="submission" date="2018-06" db="EMBL/GenBank/DDBJ databases">
        <title>Freshwater and sediment microbial communities from various areas in North America, analyzing microbe dynamics in response to fracking.</title>
        <authorList>
            <person name="Lamendella R."/>
        </authorList>
    </citation>
    <scope>NUCLEOTIDE SEQUENCE [LARGE SCALE GENOMIC DNA]</scope>
    <source>
        <strain evidence="2 3">97B</strain>
    </source>
</reference>
<keyword evidence="1" id="KW-0812">Transmembrane</keyword>
<evidence type="ECO:0008006" key="4">
    <source>
        <dbReference type="Google" id="ProtNLM"/>
    </source>
</evidence>
<evidence type="ECO:0000313" key="2">
    <source>
        <dbReference type="EMBL" id="RBP04424.1"/>
    </source>
</evidence>
<comment type="caution">
    <text evidence="2">The sequence shown here is derived from an EMBL/GenBank/DDBJ whole genome shotgun (WGS) entry which is preliminary data.</text>
</comment>
<evidence type="ECO:0000256" key="1">
    <source>
        <dbReference type="SAM" id="Phobius"/>
    </source>
</evidence>
<evidence type="ECO:0000313" key="3">
    <source>
        <dbReference type="Proteomes" id="UP000252118"/>
    </source>
</evidence>
<name>A0A366EQ52_9BACI</name>
<dbReference type="EMBL" id="QNRJ01000006">
    <property type="protein sequence ID" value="RBP04424.1"/>
    <property type="molecule type" value="Genomic_DNA"/>
</dbReference>
<dbReference type="Gene3D" id="2.60.40.3830">
    <property type="match status" value="2"/>
</dbReference>
<dbReference type="OrthoDB" id="2381403at2"/>
<feature type="transmembrane region" description="Helical" evidence="1">
    <location>
        <begin position="46"/>
        <end position="69"/>
    </location>
</feature>
<sequence>MEDKLNDLKKAMDSTTHKGRHFTEFQRNKIRQAVHSPVQAKKPNPFIIFIMTTVAICLIGFFVSTELLFKQNETNNGSPDTWQVHHDYQENHKILFSILPDPELHAGMPYGYIFSFKEPFDTYKGKELSISAVHKETDQKIEVVSPQKITEPSPGYSGLKRFTTSFQVPYSGLWRYEVSLDGKAYGDVVVRVDEIEEGSPVTLPEDIPEYVQESDFDKINWDLKATTFDRNMIGNENKSGIIGADMPSLTAQKWMWHLWNTDASELTVVGYHRESETVHPVLNNGEGWTIPLGGENNGADVHAPSAVTIPERGEWAFVLYADGQLFDVVVLEIEK</sequence>
<dbReference type="Proteomes" id="UP000252118">
    <property type="component" value="Unassembled WGS sequence"/>
</dbReference>
<protein>
    <recommendedName>
        <fullName evidence="4">DUF4871 domain-containing protein</fullName>
    </recommendedName>
</protein>